<dbReference type="InterPro" id="IPR039420">
    <property type="entry name" value="WalR-like"/>
</dbReference>
<feature type="domain" description="Response regulatory" evidence="7">
    <location>
        <begin position="71"/>
        <end position="185"/>
    </location>
</feature>
<protein>
    <submittedName>
        <fullName evidence="8">Response regulator</fullName>
    </submittedName>
</protein>
<evidence type="ECO:0000256" key="2">
    <source>
        <dbReference type="ARBA" id="ARBA00023012"/>
    </source>
</evidence>
<dbReference type="SMART" id="SM00448">
    <property type="entry name" value="REC"/>
    <property type="match status" value="1"/>
</dbReference>
<keyword evidence="9" id="KW-1185">Reference proteome</keyword>
<evidence type="ECO:0000256" key="1">
    <source>
        <dbReference type="ARBA" id="ARBA00022553"/>
    </source>
</evidence>
<dbReference type="Pfam" id="PF07228">
    <property type="entry name" value="SpoIIE"/>
    <property type="match status" value="1"/>
</dbReference>
<keyword evidence="4" id="KW-0238">DNA-binding</keyword>
<evidence type="ECO:0000313" key="9">
    <source>
        <dbReference type="Proteomes" id="UP000313948"/>
    </source>
</evidence>
<keyword evidence="2" id="KW-0902">Two-component regulatory system</keyword>
<evidence type="ECO:0000256" key="3">
    <source>
        <dbReference type="ARBA" id="ARBA00023015"/>
    </source>
</evidence>
<evidence type="ECO:0000256" key="5">
    <source>
        <dbReference type="ARBA" id="ARBA00023163"/>
    </source>
</evidence>
<dbReference type="SUPFAM" id="SSF52172">
    <property type="entry name" value="CheY-like"/>
    <property type="match status" value="1"/>
</dbReference>
<name>A0ABX5VKC1_9MICO</name>
<dbReference type="PANTHER" id="PTHR48111">
    <property type="entry name" value="REGULATOR OF RPOS"/>
    <property type="match status" value="1"/>
</dbReference>
<reference evidence="8 9" key="1">
    <citation type="submission" date="2019-05" db="EMBL/GenBank/DDBJ databases">
        <title>Georgenia *** sp. nov., and Georgenia *** sp. nov., isolated from the intestinal contents of plateau pika (Ochotona curzoniae) in the Qinghai-Tibet plateau of China.</title>
        <authorList>
            <person name="Tian Z."/>
        </authorList>
    </citation>
    <scope>NUCLEOTIDE SEQUENCE [LARGE SCALE GENOMIC DNA]</scope>
    <source>
        <strain evidence="8 9">Z294</strain>
    </source>
</reference>
<dbReference type="Proteomes" id="UP000313948">
    <property type="component" value="Chromosome"/>
</dbReference>
<accession>A0ABX5VKC1</accession>
<gene>
    <name evidence="8" type="ORF">FE251_05270</name>
</gene>
<feature type="modified residue" description="4-aspartylphosphate" evidence="6">
    <location>
        <position position="121"/>
    </location>
</feature>
<dbReference type="InterPro" id="IPR036457">
    <property type="entry name" value="PPM-type-like_dom_sf"/>
</dbReference>
<keyword evidence="1 6" id="KW-0597">Phosphoprotein</keyword>
<keyword evidence="3" id="KW-0805">Transcription regulation</keyword>
<organism evidence="8 9">
    <name type="scientific">Georgenia wutianyii</name>
    <dbReference type="NCBI Taxonomy" id="2585135"/>
    <lineage>
        <taxon>Bacteria</taxon>
        <taxon>Bacillati</taxon>
        <taxon>Actinomycetota</taxon>
        <taxon>Actinomycetes</taxon>
        <taxon>Micrococcales</taxon>
        <taxon>Bogoriellaceae</taxon>
        <taxon>Georgenia</taxon>
    </lineage>
</organism>
<dbReference type="InterPro" id="IPR001932">
    <property type="entry name" value="PPM-type_phosphatase-like_dom"/>
</dbReference>
<dbReference type="InterPro" id="IPR001789">
    <property type="entry name" value="Sig_transdc_resp-reg_receiver"/>
</dbReference>
<dbReference type="Pfam" id="PF00072">
    <property type="entry name" value="Response_reg"/>
    <property type="match status" value="1"/>
</dbReference>
<evidence type="ECO:0000256" key="6">
    <source>
        <dbReference type="PROSITE-ProRule" id="PRU00169"/>
    </source>
</evidence>
<evidence type="ECO:0000313" key="8">
    <source>
        <dbReference type="EMBL" id="QDB78849.1"/>
    </source>
</evidence>
<dbReference type="InterPro" id="IPR011006">
    <property type="entry name" value="CheY-like_superfamily"/>
</dbReference>
<evidence type="ECO:0000259" key="7">
    <source>
        <dbReference type="PROSITE" id="PS50110"/>
    </source>
</evidence>
<dbReference type="Gene3D" id="3.60.40.10">
    <property type="entry name" value="PPM-type phosphatase domain"/>
    <property type="match status" value="1"/>
</dbReference>
<dbReference type="Gene3D" id="3.40.50.2300">
    <property type="match status" value="1"/>
</dbReference>
<dbReference type="PROSITE" id="PS50110">
    <property type="entry name" value="RESPONSE_REGULATORY"/>
    <property type="match status" value="1"/>
</dbReference>
<keyword evidence="5" id="KW-0804">Transcription</keyword>
<sequence>MVDELLVRLPRNPRRVRLRHVPSPLDRLTIIYDPGDRRGVSGARLRLRTMSRPTRGPPTVTDTEARAGTLHLLLVEDDDGDAVLVEELLSDAGLETEVTRAWSLEAAVDALAFPVDCILLDLGLPDATGFDALVRLRDASDAALVVLTGLDDAERGLEAVAAGAQDYLVKGSVDGEALGRAVRYAVERRRGDRDRRSQEALRARAEEVAELALRMRPEPHVPSSPVRVLVRDSDEHALSTQLCDVVERPDGSVLAVIGTVEGSGTGAAAVAATVRAAFRGLALSTLAAVEVLDSLDHLVRTHGAVVRAALVELVPGTRHTAVCHLAGHHAPLAMSPGAAEPLATTAQGEPLGRGPCPRPTLTTDVGDQERLLLLHDAVLAQSGARSGQGFATVLDAASKGWGDDHAIAGTVERVVRAYGPNRAATQFVLLGWSPA</sequence>
<dbReference type="EMBL" id="CP040899">
    <property type="protein sequence ID" value="QDB78849.1"/>
    <property type="molecule type" value="Genomic_DNA"/>
</dbReference>
<dbReference type="PANTHER" id="PTHR48111:SF1">
    <property type="entry name" value="TWO-COMPONENT RESPONSE REGULATOR ORR33"/>
    <property type="match status" value="1"/>
</dbReference>
<evidence type="ECO:0000256" key="4">
    <source>
        <dbReference type="ARBA" id="ARBA00023125"/>
    </source>
</evidence>
<proteinExistence type="predicted"/>
<dbReference type="CDD" id="cd00156">
    <property type="entry name" value="REC"/>
    <property type="match status" value="1"/>
</dbReference>